<evidence type="ECO:0000256" key="6">
    <source>
        <dbReference type="SAM" id="Phobius"/>
    </source>
</evidence>
<comment type="subcellular location">
    <subcellularLocation>
        <location evidence="1">Cell membrane</location>
        <topology evidence="1">Multi-pass membrane protein</topology>
    </subcellularLocation>
</comment>
<feature type="transmembrane region" description="Helical" evidence="6">
    <location>
        <begin position="403"/>
        <end position="420"/>
    </location>
</feature>
<gene>
    <name evidence="8" type="ORF">EFL26_06320</name>
</gene>
<evidence type="ECO:0000256" key="1">
    <source>
        <dbReference type="ARBA" id="ARBA00004651"/>
    </source>
</evidence>
<dbReference type="AlphaFoldDB" id="A0A3N0GUI1"/>
<evidence type="ECO:0000313" key="9">
    <source>
        <dbReference type="Proteomes" id="UP000279994"/>
    </source>
</evidence>
<proteinExistence type="predicted"/>
<keyword evidence="3 6" id="KW-0812">Transmembrane</keyword>
<dbReference type="Pfam" id="PF12698">
    <property type="entry name" value="ABC2_membrane_3"/>
    <property type="match status" value="1"/>
</dbReference>
<keyword evidence="4 6" id="KW-1133">Transmembrane helix</keyword>
<feature type="transmembrane region" description="Helical" evidence="6">
    <location>
        <begin position="426"/>
        <end position="443"/>
    </location>
</feature>
<comment type="caution">
    <text evidence="8">The sequence shown here is derived from an EMBL/GenBank/DDBJ whole genome shotgun (WGS) entry which is preliminary data.</text>
</comment>
<sequence>MNGLRQARLVAAREIRERLRSPVYYVSLGLMLVSVLAAILAPSLVGSGGEKKVGVAGETPASLVRTLEGQARATGTEVSVRRYASTDAGEDAVRHGRIDVLVVDGRRLEWQRRADEELKALITGSAQVVAVQERATAAGIRPETLGALLAPVKVGNRVLGPVAGRTSDDETATYLLSIMLFLTVSVYGGMVLTGVVEEKSSRVVEVLLARLPPWSLLAGKIAGIGVLGLVQVAVTGVAALVAVSVSDLADLPAARASVLAWAVVWFVVGYTLIATAYGVLGSLTSRSEDASSVTGPLTVVLIAAYFAGFATIGSPDALWARLVSWFPVTAPFAMPNRIAMGAALWWEPLLALVLTAAATAGLVVLGGRIYSHAILRTGAVVKLVDAWRGSSVAARVRTRPGRGAQAALVAGAVALGAVAGVLSRDVVVGVGAGAIALTIASRFRKAHR</sequence>
<dbReference type="InterPro" id="IPR051449">
    <property type="entry name" value="ABC-2_transporter_component"/>
</dbReference>
<dbReference type="EMBL" id="RJSF01000019">
    <property type="protein sequence ID" value="RNM15792.1"/>
    <property type="molecule type" value="Genomic_DNA"/>
</dbReference>
<evidence type="ECO:0000259" key="7">
    <source>
        <dbReference type="Pfam" id="PF12698"/>
    </source>
</evidence>
<keyword evidence="5 6" id="KW-0472">Membrane</keyword>
<dbReference type="OrthoDB" id="3268959at2"/>
<feature type="transmembrane region" description="Helical" evidence="6">
    <location>
        <begin position="344"/>
        <end position="366"/>
    </location>
</feature>
<dbReference type="InterPro" id="IPR013525">
    <property type="entry name" value="ABC2_TM"/>
</dbReference>
<name>A0A3N0GUI1_9ACTN</name>
<evidence type="ECO:0000256" key="2">
    <source>
        <dbReference type="ARBA" id="ARBA00022475"/>
    </source>
</evidence>
<feature type="transmembrane region" description="Helical" evidence="6">
    <location>
        <begin position="258"/>
        <end position="280"/>
    </location>
</feature>
<protein>
    <submittedName>
        <fullName evidence="8">ABC transporter permease</fullName>
    </submittedName>
</protein>
<feature type="transmembrane region" description="Helical" evidence="6">
    <location>
        <begin position="292"/>
        <end position="312"/>
    </location>
</feature>
<feature type="domain" description="ABC-2 type transporter transmembrane" evidence="7">
    <location>
        <begin position="29"/>
        <end position="365"/>
    </location>
</feature>
<feature type="transmembrane region" description="Helical" evidence="6">
    <location>
        <begin position="174"/>
        <end position="196"/>
    </location>
</feature>
<dbReference type="GO" id="GO:0140359">
    <property type="term" value="F:ABC-type transporter activity"/>
    <property type="evidence" value="ECO:0007669"/>
    <property type="project" value="InterPro"/>
</dbReference>
<feature type="transmembrane region" description="Helical" evidence="6">
    <location>
        <begin position="217"/>
        <end position="246"/>
    </location>
</feature>
<organism evidence="8 9">
    <name type="scientific">Nocardioides pocheonensis</name>
    <dbReference type="NCBI Taxonomy" id="661485"/>
    <lineage>
        <taxon>Bacteria</taxon>
        <taxon>Bacillati</taxon>
        <taxon>Actinomycetota</taxon>
        <taxon>Actinomycetes</taxon>
        <taxon>Propionibacteriales</taxon>
        <taxon>Nocardioidaceae</taxon>
        <taxon>Nocardioides</taxon>
    </lineage>
</organism>
<dbReference type="RefSeq" id="WP_123222043.1">
    <property type="nucleotide sequence ID" value="NZ_RJSF01000019.1"/>
</dbReference>
<feature type="transmembrane region" description="Helical" evidence="6">
    <location>
        <begin position="23"/>
        <end position="45"/>
    </location>
</feature>
<keyword evidence="2" id="KW-1003">Cell membrane</keyword>
<reference evidence="8 9" key="1">
    <citation type="submission" date="2018-11" db="EMBL/GenBank/DDBJ databases">
        <authorList>
            <person name="Li F."/>
        </authorList>
    </citation>
    <scope>NUCLEOTIDE SEQUENCE [LARGE SCALE GENOMIC DNA]</scope>
    <source>
        <strain evidence="8 9">Gsoil 818</strain>
    </source>
</reference>
<dbReference type="PANTHER" id="PTHR30294">
    <property type="entry name" value="MEMBRANE COMPONENT OF ABC TRANSPORTER YHHJ-RELATED"/>
    <property type="match status" value="1"/>
</dbReference>
<keyword evidence="9" id="KW-1185">Reference proteome</keyword>
<dbReference type="Proteomes" id="UP000279994">
    <property type="component" value="Unassembled WGS sequence"/>
</dbReference>
<evidence type="ECO:0000313" key="8">
    <source>
        <dbReference type="EMBL" id="RNM15792.1"/>
    </source>
</evidence>
<evidence type="ECO:0000256" key="4">
    <source>
        <dbReference type="ARBA" id="ARBA00022989"/>
    </source>
</evidence>
<evidence type="ECO:0000256" key="3">
    <source>
        <dbReference type="ARBA" id="ARBA00022692"/>
    </source>
</evidence>
<accession>A0A3N0GUI1</accession>
<evidence type="ECO:0000256" key="5">
    <source>
        <dbReference type="ARBA" id="ARBA00023136"/>
    </source>
</evidence>
<dbReference type="GO" id="GO:0005886">
    <property type="term" value="C:plasma membrane"/>
    <property type="evidence" value="ECO:0007669"/>
    <property type="project" value="UniProtKB-SubCell"/>
</dbReference>
<dbReference type="PANTHER" id="PTHR30294:SF29">
    <property type="entry name" value="MULTIDRUG ABC TRANSPORTER PERMEASE YBHS-RELATED"/>
    <property type="match status" value="1"/>
</dbReference>